<organism evidence="2 3">
    <name type="scientific">Chaetoceros tenuissimus</name>
    <dbReference type="NCBI Taxonomy" id="426638"/>
    <lineage>
        <taxon>Eukaryota</taxon>
        <taxon>Sar</taxon>
        <taxon>Stramenopiles</taxon>
        <taxon>Ochrophyta</taxon>
        <taxon>Bacillariophyta</taxon>
        <taxon>Coscinodiscophyceae</taxon>
        <taxon>Chaetocerotophycidae</taxon>
        <taxon>Chaetocerotales</taxon>
        <taxon>Chaetocerotaceae</taxon>
        <taxon>Chaetoceros</taxon>
    </lineage>
</organism>
<evidence type="ECO:0000256" key="1">
    <source>
        <dbReference type="SAM" id="MobiDB-lite"/>
    </source>
</evidence>
<feature type="region of interest" description="Disordered" evidence="1">
    <location>
        <begin position="140"/>
        <end position="162"/>
    </location>
</feature>
<gene>
    <name evidence="2" type="ORF">CTEN210_12712</name>
</gene>
<sequence>MIASFNQVEGSCADDENFKFLLTGTNYKWIKKCSFISNNEKREEHCKYGHVQGGCPFTCGECECQDDPGFTFVLAKTQEIKDCSWITRNKKKTHIRRLRYCFPGSPYFGDGVIGRHCKNSCGFCSATYDTTPEEENSLTVVPTDASNQTPSPSPTLNLPEETSDEEDFNFCPNDIHDNTSFHWKLNKWKCSKLIESTDENVTKRRRASNCVIHEVMANCPHACAICCDDNPEFRFETPDGRQKACAYITNNPDEDVIKKRQNKFCYSETKKFLLENCSRQCVVRRKKTSFIVKTPSCGGVRG</sequence>
<name>A0AAD3HAI5_9STRA</name>
<dbReference type="EMBL" id="BLLK01000051">
    <property type="protein sequence ID" value="GFH56236.1"/>
    <property type="molecule type" value="Genomic_DNA"/>
</dbReference>
<dbReference type="Proteomes" id="UP001054902">
    <property type="component" value="Unassembled WGS sequence"/>
</dbReference>
<keyword evidence="3" id="KW-1185">Reference proteome</keyword>
<proteinExistence type="predicted"/>
<evidence type="ECO:0000313" key="3">
    <source>
        <dbReference type="Proteomes" id="UP001054902"/>
    </source>
</evidence>
<accession>A0AAD3HAI5</accession>
<protein>
    <submittedName>
        <fullName evidence="2">Uncharacterized protein</fullName>
    </submittedName>
</protein>
<reference evidence="2 3" key="1">
    <citation type="journal article" date="2021" name="Sci. Rep.">
        <title>The genome of the diatom Chaetoceros tenuissimus carries an ancient integrated fragment of an extant virus.</title>
        <authorList>
            <person name="Hongo Y."/>
            <person name="Kimura K."/>
            <person name="Takaki Y."/>
            <person name="Yoshida Y."/>
            <person name="Baba S."/>
            <person name="Kobayashi G."/>
            <person name="Nagasaki K."/>
            <person name="Hano T."/>
            <person name="Tomaru Y."/>
        </authorList>
    </citation>
    <scope>NUCLEOTIDE SEQUENCE [LARGE SCALE GENOMIC DNA]</scope>
    <source>
        <strain evidence="2 3">NIES-3715</strain>
    </source>
</reference>
<evidence type="ECO:0000313" key="2">
    <source>
        <dbReference type="EMBL" id="GFH56236.1"/>
    </source>
</evidence>
<feature type="compositionally biased region" description="Polar residues" evidence="1">
    <location>
        <begin position="140"/>
        <end position="156"/>
    </location>
</feature>
<dbReference type="AlphaFoldDB" id="A0AAD3HAI5"/>
<comment type="caution">
    <text evidence="2">The sequence shown here is derived from an EMBL/GenBank/DDBJ whole genome shotgun (WGS) entry which is preliminary data.</text>
</comment>